<feature type="compositionally biased region" description="Polar residues" evidence="1">
    <location>
        <begin position="26"/>
        <end position="55"/>
    </location>
</feature>
<accession>A0A423SPT5</accession>
<organism evidence="2 3">
    <name type="scientific">Penaeus vannamei</name>
    <name type="common">Whiteleg shrimp</name>
    <name type="synonym">Litopenaeus vannamei</name>
    <dbReference type="NCBI Taxonomy" id="6689"/>
    <lineage>
        <taxon>Eukaryota</taxon>
        <taxon>Metazoa</taxon>
        <taxon>Ecdysozoa</taxon>
        <taxon>Arthropoda</taxon>
        <taxon>Crustacea</taxon>
        <taxon>Multicrustacea</taxon>
        <taxon>Malacostraca</taxon>
        <taxon>Eumalacostraca</taxon>
        <taxon>Eucarida</taxon>
        <taxon>Decapoda</taxon>
        <taxon>Dendrobranchiata</taxon>
        <taxon>Penaeoidea</taxon>
        <taxon>Penaeidae</taxon>
        <taxon>Penaeus</taxon>
    </lineage>
</organism>
<feature type="region of interest" description="Disordered" evidence="1">
    <location>
        <begin position="1"/>
        <end position="268"/>
    </location>
</feature>
<evidence type="ECO:0000256" key="1">
    <source>
        <dbReference type="SAM" id="MobiDB-lite"/>
    </source>
</evidence>
<gene>
    <name evidence="2" type="ORF">C7M84_015786</name>
</gene>
<reference evidence="2 3" key="2">
    <citation type="submission" date="2019-01" db="EMBL/GenBank/DDBJ databases">
        <title>The decoding of complex shrimp genome reveals the adaptation for benthos swimmer, frequently molting mechanism and breeding impact on genome.</title>
        <authorList>
            <person name="Sun Y."/>
            <person name="Gao Y."/>
            <person name="Yu Y."/>
        </authorList>
    </citation>
    <scope>NUCLEOTIDE SEQUENCE [LARGE SCALE GENOMIC DNA]</scope>
    <source>
        <tissue evidence="2">Muscle</tissue>
    </source>
</reference>
<dbReference type="EMBL" id="QCYY01002975">
    <property type="protein sequence ID" value="ROT66217.1"/>
    <property type="molecule type" value="Genomic_DNA"/>
</dbReference>
<reference evidence="2 3" key="1">
    <citation type="submission" date="2018-04" db="EMBL/GenBank/DDBJ databases">
        <authorList>
            <person name="Zhang X."/>
            <person name="Yuan J."/>
            <person name="Li F."/>
            <person name="Xiang J."/>
        </authorList>
    </citation>
    <scope>NUCLEOTIDE SEQUENCE [LARGE SCALE GENOMIC DNA]</scope>
    <source>
        <tissue evidence="2">Muscle</tissue>
    </source>
</reference>
<proteinExistence type="predicted"/>
<sequence>QGGLGSAQHPPTKQHPGPLGIRPQGPQGQIRPNSTPSPQVLSGTHSSSSSPQATAKQGELPGSRGPSSPFASHNARSPLPSGPITSSPFPPRGTPSGPANGVGDSKSHGRQSPMRSQGAPDAANSPSSSSGAVSPSPQPGEGQRPAEEHQSQPGTSQPARSDVGPSSSHGSSSKQPDEAERGMFGPQAEMRPGPQGYQPDTLHQGQLGADREYNKQSTNLPPNTSLLSIRSSQPCSQTVQPSSPKEQHSVNSKRPTDLHTNSSLSLFN</sequence>
<protein>
    <submittedName>
        <fullName evidence="2">Uncharacterized protein</fullName>
    </submittedName>
</protein>
<feature type="compositionally biased region" description="Polar residues" evidence="1">
    <location>
        <begin position="65"/>
        <end position="75"/>
    </location>
</feature>
<evidence type="ECO:0000313" key="2">
    <source>
        <dbReference type="EMBL" id="ROT66217.1"/>
    </source>
</evidence>
<feature type="compositionally biased region" description="Low complexity" evidence="1">
    <location>
        <begin position="119"/>
        <end position="135"/>
    </location>
</feature>
<name>A0A423SPT5_PENVA</name>
<comment type="caution">
    <text evidence="2">The sequence shown here is derived from an EMBL/GenBank/DDBJ whole genome shotgun (WGS) entry which is preliminary data.</text>
</comment>
<feature type="compositionally biased region" description="Polar residues" evidence="1">
    <location>
        <begin position="215"/>
        <end position="268"/>
    </location>
</feature>
<evidence type="ECO:0000313" key="3">
    <source>
        <dbReference type="Proteomes" id="UP000283509"/>
    </source>
</evidence>
<dbReference type="Proteomes" id="UP000283509">
    <property type="component" value="Unassembled WGS sequence"/>
</dbReference>
<feature type="non-terminal residue" evidence="2">
    <location>
        <position position="1"/>
    </location>
</feature>
<dbReference type="AlphaFoldDB" id="A0A423SPT5"/>
<keyword evidence="3" id="KW-1185">Reference proteome</keyword>